<proteinExistence type="predicted"/>
<gene>
    <name evidence="3" type="ORF">GLOINDRAFT_794</name>
</gene>
<feature type="compositionally biased region" description="Basic and acidic residues" evidence="1">
    <location>
        <begin position="130"/>
        <end position="147"/>
    </location>
</feature>
<evidence type="ECO:0000256" key="1">
    <source>
        <dbReference type="SAM" id="MobiDB-lite"/>
    </source>
</evidence>
<feature type="domain" description="DUF8211" evidence="2">
    <location>
        <begin position="1"/>
        <end position="54"/>
    </location>
</feature>
<dbReference type="InterPro" id="IPR058524">
    <property type="entry name" value="DUF8211"/>
</dbReference>
<dbReference type="EMBL" id="KI296412">
    <property type="protein sequence ID" value="ESA01495.1"/>
    <property type="molecule type" value="Genomic_DNA"/>
</dbReference>
<protein>
    <recommendedName>
        <fullName evidence="2">DUF8211 domain-containing protein</fullName>
    </recommendedName>
</protein>
<evidence type="ECO:0000259" key="2">
    <source>
        <dbReference type="Pfam" id="PF26638"/>
    </source>
</evidence>
<dbReference type="AlphaFoldDB" id="U9T044"/>
<organism evidence="3">
    <name type="scientific">Rhizophagus irregularis (strain DAOM 181602 / DAOM 197198 / MUCL 43194)</name>
    <name type="common">Arbuscular mycorrhizal fungus</name>
    <name type="synonym">Glomus intraradices</name>
    <dbReference type="NCBI Taxonomy" id="747089"/>
    <lineage>
        <taxon>Eukaryota</taxon>
        <taxon>Fungi</taxon>
        <taxon>Fungi incertae sedis</taxon>
        <taxon>Mucoromycota</taxon>
        <taxon>Glomeromycotina</taxon>
        <taxon>Glomeromycetes</taxon>
        <taxon>Glomerales</taxon>
        <taxon>Glomeraceae</taxon>
        <taxon>Rhizophagus</taxon>
    </lineage>
</organism>
<name>U9T044_RHIID</name>
<dbReference type="HOGENOM" id="CLU_1422102_0_0_1"/>
<feature type="compositionally biased region" description="Low complexity" evidence="1">
    <location>
        <begin position="148"/>
        <end position="158"/>
    </location>
</feature>
<sequence>MYRKRLSNFEKIPSPNLRTQKWQEIRFNRAYHRIFSKMKLSPGRTAQHSDYLAANIAPNADDYKFFIPFYVNNSQHANTIKENVNFLDARIHISPTLQTFDDSVPWVEEYNPIPNMFIPLKSETPNTLHEISDDTKSLEHQPNKHDSTCFTNTSTNNSLHPHKRPHPSTENADDSPVAEPSTNTEKFFIHM</sequence>
<evidence type="ECO:0000313" key="3">
    <source>
        <dbReference type="EMBL" id="ESA01495.1"/>
    </source>
</evidence>
<accession>U9T044</accession>
<reference evidence="3" key="1">
    <citation type="submission" date="2013-07" db="EMBL/GenBank/DDBJ databases">
        <title>The genome of an arbuscular mycorrhizal fungus provides insights into the evolution of the oldest plant symbiosis.</title>
        <authorList>
            <consortium name="DOE Joint Genome Institute"/>
            <person name="Tisserant E."/>
            <person name="Malbreil M."/>
            <person name="Kuo A."/>
            <person name="Kohler A."/>
            <person name="Symeonidi A."/>
            <person name="Balestrini R."/>
            <person name="Charron P."/>
            <person name="Duensing N."/>
            <person name="Frei-dit-Frey N."/>
            <person name="Gianinazzi-Pearson V."/>
            <person name="Gilbert B."/>
            <person name="Handa Y."/>
            <person name="Hijri M."/>
            <person name="Kaul R."/>
            <person name="Kawaguchi M."/>
            <person name="Krajinski F."/>
            <person name="Lammers P."/>
            <person name="Lapierre D."/>
            <person name="Masclaux F.G."/>
            <person name="Murat C."/>
            <person name="Morin E."/>
            <person name="Ndikumana S."/>
            <person name="Pagni M."/>
            <person name="Petitpierre D."/>
            <person name="Requena N."/>
            <person name="Rosikiewicz P."/>
            <person name="Riley R."/>
            <person name="Saito K."/>
            <person name="San Clemente H."/>
            <person name="Shapiro H."/>
            <person name="van Tuinen D."/>
            <person name="Becard G."/>
            <person name="Bonfante P."/>
            <person name="Paszkowski U."/>
            <person name="Shachar-Hill Y."/>
            <person name="Young J.P."/>
            <person name="Sanders I.R."/>
            <person name="Henrissat B."/>
            <person name="Rensing S.A."/>
            <person name="Grigoriev I.V."/>
            <person name="Corradi N."/>
            <person name="Roux C."/>
            <person name="Martin F."/>
        </authorList>
    </citation>
    <scope>NUCLEOTIDE SEQUENCE</scope>
    <source>
        <strain evidence="3">DAOM 197198</strain>
    </source>
</reference>
<dbReference type="VEuPathDB" id="FungiDB:RhiirFUN_009749"/>
<feature type="region of interest" description="Disordered" evidence="1">
    <location>
        <begin position="127"/>
        <end position="191"/>
    </location>
</feature>
<dbReference type="Pfam" id="PF26638">
    <property type="entry name" value="DUF8211"/>
    <property type="match status" value="1"/>
</dbReference>